<evidence type="ECO:0000313" key="2">
    <source>
        <dbReference type="EMBL" id="THV49742.1"/>
    </source>
</evidence>
<dbReference type="PANTHER" id="PTHR24347">
    <property type="entry name" value="SERINE/THREONINE-PROTEIN KINASE"/>
    <property type="match status" value="1"/>
</dbReference>
<dbReference type="PROSITE" id="PS50011">
    <property type="entry name" value="PROTEIN_KINASE_DOM"/>
    <property type="match status" value="1"/>
</dbReference>
<dbReference type="Gene3D" id="1.10.510.10">
    <property type="entry name" value="Transferase(Phosphotransferase) domain 1"/>
    <property type="match status" value="1"/>
</dbReference>
<dbReference type="SMART" id="SM00220">
    <property type="entry name" value="S_TKc"/>
    <property type="match status" value="1"/>
</dbReference>
<comment type="caution">
    <text evidence="2">The sequence shown here is derived from an EMBL/GenBank/DDBJ whole genome shotgun (WGS) entry which is preliminary data.</text>
</comment>
<sequence>MSLSDSSVFEDLDSICRRLLFRTSKYKDPVLRISVRYLAHLCKLLNEKYQQYLTATALEHKGQSSLKHCPGRAETRNLAQDLALDLEDLSQECRSEITHVMSLLESIAILDQESYSYMNGNRASEANRFQTGSLQEETPFMKTKMARVEELTESLFLPTMICDAKEQLMRLKKVRTAQDCEVEDAYQRLRASYHASMNNMEKNMEKIVKICNDHHDRTYVHIFTEAEKVPYEVDRDIPQAEGSFGVVYKAVSTTNNIAFAVKMLKKVYSTKQKSEVLKELGLLARCNHPNLLTLMDAYQLHDGPHTYYLVTQRWAPYTLDMFIHETDNQRRKSCPWFASSSIMKETKILMVLKGLADGLDYLHEHSIKHKDIKPDNILLYDDSTRGIRPIIADLGKSKVFRQGGTTNYSQSTYPYLAPEQVSHTDSSLKADVWQMGCCFAFLLVILSEGSRGSWDLWGSFQNDDPNCSCRISTESEHFMKTLRRLCSKSTHSQEHVLRVITGMLELLPTARMDIRAVREELSQLI</sequence>
<feature type="domain" description="Protein kinase" evidence="1">
    <location>
        <begin position="233"/>
        <end position="525"/>
    </location>
</feature>
<gene>
    <name evidence="2" type="ORF">BGAL_0181g00150</name>
</gene>
<organism evidence="2 3">
    <name type="scientific">Botrytis galanthina</name>
    <dbReference type="NCBI Taxonomy" id="278940"/>
    <lineage>
        <taxon>Eukaryota</taxon>
        <taxon>Fungi</taxon>
        <taxon>Dikarya</taxon>
        <taxon>Ascomycota</taxon>
        <taxon>Pezizomycotina</taxon>
        <taxon>Leotiomycetes</taxon>
        <taxon>Helotiales</taxon>
        <taxon>Sclerotiniaceae</taxon>
        <taxon>Botrytis</taxon>
    </lineage>
</organism>
<dbReference type="Pfam" id="PF00069">
    <property type="entry name" value="Pkinase"/>
    <property type="match status" value="1"/>
</dbReference>
<keyword evidence="3" id="KW-1185">Reference proteome</keyword>
<dbReference type="AlphaFoldDB" id="A0A4S8QZV4"/>
<dbReference type="PROSITE" id="PS00108">
    <property type="entry name" value="PROTEIN_KINASE_ST"/>
    <property type="match status" value="1"/>
</dbReference>
<dbReference type="InterPro" id="IPR008271">
    <property type="entry name" value="Ser/Thr_kinase_AS"/>
</dbReference>
<protein>
    <recommendedName>
        <fullName evidence="1">Protein kinase domain-containing protein</fullName>
    </recommendedName>
</protein>
<dbReference type="EMBL" id="PQXL01000181">
    <property type="protein sequence ID" value="THV49742.1"/>
    <property type="molecule type" value="Genomic_DNA"/>
</dbReference>
<evidence type="ECO:0000313" key="3">
    <source>
        <dbReference type="Proteomes" id="UP000308671"/>
    </source>
</evidence>
<dbReference type="InterPro" id="IPR011009">
    <property type="entry name" value="Kinase-like_dom_sf"/>
</dbReference>
<proteinExistence type="predicted"/>
<dbReference type="GO" id="GO:0004672">
    <property type="term" value="F:protein kinase activity"/>
    <property type="evidence" value="ECO:0007669"/>
    <property type="project" value="InterPro"/>
</dbReference>
<dbReference type="GO" id="GO:0005524">
    <property type="term" value="F:ATP binding"/>
    <property type="evidence" value="ECO:0007669"/>
    <property type="project" value="InterPro"/>
</dbReference>
<dbReference type="CDD" id="cd00180">
    <property type="entry name" value="PKc"/>
    <property type="match status" value="1"/>
</dbReference>
<dbReference type="Proteomes" id="UP000308671">
    <property type="component" value="Unassembled WGS sequence"/>
</dbReference>
<dbReference type="InterPro" id="IPR000719">
    <property type="entry name" value="Prot_kinase_dom"/>
</dbReference>
<accession>A0A4S8QZV4</accession>
<dbReference type="OrthoDB" id="4062651at2759"/>
<reference evidence="2 3" key="1">
    <citation type="submission" date="2017-12" db="EMBL/GenBank/DDBJ databases">
        <title>Comparative genomics of Botrytis spp.</title>
        <authorList>
            <person name="Valero-Jimenez C.A."/>
            <person name="Tapia P."/>
            <person name="Veloso J."/>
            <person name="Silva-Moreno E."/>
            <person name="Staats M."/>
            <person name="Valdes J.H."/>
            <person name="Van Kan J.A.L."/>
        </authorList>
    </citation>
    <scope>NUCLEOTIDE SEQUENCE [LARGE SCALE GENOMIC DNA]</scope>
    <source>
        <strain evidence="2 3">MUCL435</strain>
    </source>
</reference>
<dbReference type="SUPFAM" id="SSF56112">
    <property type="entry name" value="Protein kinase-like (PK-like)"/>
    <property type="match status" value="1"/>
</dbReference>
<name>A0A4S8QZV4_9HELO</name>
<evidence type="ECO:0000259" key="1">
    <source>
        <dbReference type="PROSITE" id="PS50011"/>
    </source>
</evidence>